<reference evidence="2 3" key="1">
    <citation type="journal article" date="2014" name="Genome Announc.">
        <title>Draft Genome Sequence of the Haloacid-Degrading Burkholderia caribensis Strain MBA4.</title>
        <authorList>
            <person name="Pan Y."/>
            <person name="Kong K.F."/>
            <person name="Tsang J.S."/>
        </authorList>
    </citation>
    <scope>NUCLEOTIDE SEQUENCE [LARGE SCALE GENOMIC DNA]</scope>
    <source>
        <strain evidence="2 3">MBA4</strain>
        <plasmid evidence="3">Plasmid</plasmid>
    </source>
</reference>
<keyword evidence="1" id="KW-0732">Signal</keyword>
<organism evidence="2 3">
    <name type="scientific">Paraburkholderia caribensis MBA4</name>
    <dbReference type="NCBI Taxonomy" id="1323664"/>
    <lineage>
        <taxon>Bacteria</taxon>
        <taxon>Pseudomonadati</taxon>
        <taxon>Pseudomonadota</taxon>
        <taxon>Betaproteobacteria</taxon>
        <taxon>Burkholderiales</taxon>
        <taxon>Burkholderiaceae</taxon>
        <taxon>Paraburkholderia</taxon>
    </lineage>
</organism>
<accession>A0A0P0RN85</accession>
<feature type="signal peptide" evidence="1">
    <location>
        <begin position="1"/>
        <end position="25"/>
    </location>
</feature>
<evidence type="ECO:0000313" key="2">
    <source>
        <dbReference type="EMBL" id="ALL70336.1"/>
    </source>
</evidence>
<sequence length="297" mass="32517">MIHSSLRSALIAAWLLIAGAQVACAQALFPTPEAGADAFVNALASNDDAAMRRVLGNDFRRFIPAHEIGEDDVYRFLGAWSQGHEVVATPSSGRNRQVAHLVVGPNGWTLPIPLVKTTHGWRFDPVAGRDELLTRRIGRNERAAMRTSLAYLDAQNDYRALTNHYAQRFVSTPGQRDGLYWPVAKDEAQSPLGPLAAAMQHGRGLSTGGYHGYYYRILTAQGAHAKGGRQNYERNGVLDRGCALVAWPVTYGTTGVMTFLVNQDGKLYEKNLGPQTARIASRLESFDPDSSWSPVKP</sequence>
<keyword evidence="2" id="KW-0614">Plasmid</keyword>
<dbReference type="InterPro" id="IPR021556">
    <property type="entry name" value="DUF2950"/>
</dbReference>
<geneLocation type="plasmid" evidence="3"/>
<protein>
    <submittedName>
        <fullName evidence="2">Putative exported protein</fullName>
    </submittedName>
</protein>
<dbReference type="KEGG" id="bcai:K788_0001323"/>
<feature type="chain" id="PRO_5006054500" evidence="1">
    <location>
        <begin position="26"/>
        <end position="297"/>
    </location>
</feature>
<dbReference type="AlphaFoldDB" id="A0A0P0RN85"/>
<proteinExistence type="predicted"/>
<evidence type="ECO:0000313" key="3">
    <source>
        <dbReference type="Proteomes" id="UP000019146"/>
    </source>
</evidence>
<evidence type="ECO:0000256" key="1">
    <source>
        <dbReference type="SAM" id="SignalP"/>
    </source>
</evidence>
<gene>
    <name evidence="2" type="ORF">K788_0001323</name>
</gene>
<name>A0A0P0RN85_9BURK</name>
<dbReference type="RefSeq" id="WP_051453886.1">
    <property type="nucleotide sequence ID" value="NZ_CP012748.1"/>
</dbReference>
<dbReference type="Proteomes" id="UP000019146">
    <property type="component" value="Plasmid unnamed"/>
</dbReference>
<dbReference type="EMBL" id="CP012748">
    <property type="protein sequence ID" value="ALL70336.1"/>
    <property type="molecule type" value="Genomic_DNA"/>
</dbReference>
<dbReference type="GeneID" id="69973814"/>
<dbReference type="Pfam" id="PF11453">
    <property type="entry name" value="DUF2950"/>
    <property type="match status" value="1"/>
</dbReference>